<dbReference type="GO" id="GO:0000105">
    <property type="term" value="P:L-histidine biosynthetic process"/>
    <property type="evidence" value="ECO:0007669"/>
    <property type="project" value="UniProtKB-UniRule"/>
</dbReference>
<feature type="binding site" evidence="14">
    <location>
        <position position="88"/>
    </location>
    <ligand>
        <name>Mg(2+)</name>
        <dbReference type="ChEBI" id="CHEBI:18420"/>
        <label>1</label>
        <note>catalytic</note>
    </ligand>
</feature>
<evidence type="ECO:0000256" key="13">
    <source>
        <dbReference type="NCBIfam" id="TIGR02067"/>
    </source>
</evidence>
<feature type="binding site" evidence="14">
    <location>
        <position position="87"/>
    </location>
    <ligand>
        <name>Mg(2+)</name>
        <dbReference type="ChEBI" id="CHEBI:18420"/>
        <label>1</label>
        <note>catalytic</note>
    </ligand>
</feature>
<reference evidence="16" key="1">
    <citation type="submission" date="2016-10" db="EMBL/GenBank/DDBJ databases">
        <authorList>
            <person name="Varghese N."/>
            <person name="Submissions S."/>
        </authorList>
    </citation>
    <scope>NUCLEOTIDE SEQUENCE [LARGE SCALE GENOMIC DNA]</scope>
    <source>
        <strain evidence="16">DSM 20632</strain>
    </source>
</reference>
<dbReference type="Gene3D" id="3.30.540.10">
    <property type="entry name" value="Fructose-1,6-Bisphosphatase, subunit A, domain 1"/>
    <property type="match status" value="1"/>
</dbReference>
<evidence type="ECO:0000256" key="4">
    <source>
        <dbReference type="ARBA" id="ARBA00013085"/>
    </source>
</evidence>
<proteinExistence type="inferred from homology"/>
<comment type="cofactor">
    <cofactor evidence="1 14">
        <name>Mg(2+)</name>
        <dbReference type="ChEBI" id="CHEBI:18420"/>
    </cofactor>
</comment>
<evidence type="ECO:0000256" key="9">
    <source>
        <dbReference type="ARBA" id="ARBA00022842"/>
    </source>
</evidence>
<dbReference type="PRINTS" id="PR00377">
    <property type="entry name" value="IMPHPHTASES"/>
</dbReference>
<comment type="pathway">
    <text evidence="2">Amino-acid biosynthesis; L-histidine biosynthesis; L-histidine from 5-phospho-alpha-D-ribose 1-diphosphate: step 8/9.</text>
</comment>
<dbReference type="GO" id="GO:0046872">
    <property type="term" value="F:metal ion binding"/>
    <property type="evidence" value="ECO:0007669"/>
    <property type="project" value="UniProtKB-KW"/>
</dbReference>
<evidence type="ECO:0000256" key="11">
    <source>
        <dbReference type="ARBA" id="ARBA00049158"/>
    </source>
</evidence>
<evidence type="ECO:0000256" key="2">
    <source>
        <dbReference type="ARBA" id="ARBA00004970"/>
    </source>
</evidence>
<evidence type="ECO:0000256" key="7">
    <source>
        <dbReference type="ARBA" id="ARBA00022723"/>
    </source>
</evidence>
<dbReference type="InterPro" id="IPR051090">
    <property type="entry name" value="Inositol_monoP_superfamily"/>
</dbReference>
<dbReference type="EC" id="3.1.3.15" evidence="4 13"/>
<evidence type="ECO:0000256" key="6">
    <source>
        <dbReference type="ARBA" id="ARBA00022605"/>
    </source>
</evidence>
<evidence type="ECO:0000256" key="10">
    <source>
        <dbReference type="ARBA" id="ARBA00023102"/>
    </source>
</evidence>
<dbReference type="InterPro" id="IPR020583">
    <property type="entry name" value="Inositol_monoP_metal-BS"/>
</dbReference>
<dbReference type="InterPro" id="IPR011809">
    <property type="entry name" value="His_9_proposed"/>
</dbReference>
<accession>A0A1G9L7B9</accession>
<dbReference type="Pfam" id="PF00459">
    <property type="entry name" value="Inositol_P"/>
    <property type="match status" value="1"/>
</dbReference>
<gene>
    <name evidence="15" type="ORF">SAMN04488535_0041</name>
</gene>
<keyword evidence="7 14" id="KW-0479">Metal-binding</keyword>
<keyword evidence="9 14" id="KW-0460">Magnesium</keyword>
<dbReference type="RefSeq" id="WP_092147191.1">
    <property type="nucleotide sequence ID" value="NZ_LT629700.1"/>
</dbReference>
<dbReference type="AlphaFoldDB" id="A0A1G9L7B9"/>
<dbReference type="NCBIfam" id="TIGR02067">
    <property type="entry name" value="his_9_HisN"/>
    <property type="match status" value="1"/>
</dbReference>
<dbReference type="OrthoDB" id="9772456at2"/>
<evidence type="ECO:0000313" key="15">
    <source>
        <dbReference type="EMBL" id="SDL57832.1"/>
    </source>
</evidence>
<keyword evidence="8" id="KW-0378">Hydrolase</keyword>
<evidence type="ECO:0000256" key="8">
    <source>
        <dbReference type="ARBA" id="ARBA00022801"/>
    </source>
</evidence>
<evidence type="ECO:0000256" key="3">
    <source>
        <dbReference type="ARBA" id="ARBA00009759"/>
    </source>
</evidence>
<comment type="catalytic activity">
    <reaction evidence="11">
        <text>L-histidinol phosphate + H2O = L-histidinol + phosphate</text>
        <dbReference type="Rhea" id="RHEA:14465"/>
        <dbReference type="ChEBI" id="CHEBI:15377"/>
        <dbReference type="ChEBI" id="CHEBI:43474"/>
        <dbReference type="ChEBI" id="CHEBI:57699"/>
        <dbReference type="ChEBI" id="CHEBI:57980"/>
        <dbReference type="EC" id="3.1.3.15"/>
    </reaction>
</comment>
<dbReference type="Proteomes" id="UP000199350">
    <property type="component" value="Chromosome I"/>
</dbReference>
<evidence type="ECO:0000313" key="16">
    <source>
        <dbReference type="Proteomes" id="UP000199350"/>
    </source>
</evidence>
<keyword evidence="6" id="KW-0028">Amino-acid biosynthesis</keyword>
<protein>
    <recommendedName>
        <fullName evidence="5 13">Histidinol-phosphatase</fullName>
        <ecNumber evidence="4 13">3.1.3.15</ecNumber>
    </recommendedName>
</protein>
<comment type="similarity">
    <text evidence="3">Belongs to the inositol monophosphatase superfamily.</text>
</comment>
<evidence type="ECO:0000256" key="1">
    <source>
        <dbReference type="ARBA" id="ARBA00001946"/>
    </source>
</evidence>
<dbReference type="PROSITE" id="PS00629">
    <property type="entry name" value="IMP_1"/>
    <property type="match status" value="1"/>
</dbReference>
<dbReference type="Gene3D" id="3.40.190.80">
    <property type="match status" value="1"/>
</dbReference>
<dbReference type="FunFam" id="3.30.540.10:FF:000003">
    <property type="entry name" value="Inositol-1-monophosphatase"/>
    <property type="match status" value="1"/>
</dbReference>
<feature type="binding site" evidence="14">
    <location>
        <position position="215"/>
    </location>
    <ligand>
        <name>Mg(2+)</name>
        <dbReference type="ChEBI" id="CHEBI:18420"/>
        <label>1</label>
        <note>catalytic</note>
    </ligand>
</feature>
<dbReference type="STRING" id="38302.SAMN04488535_0041"/>
<keyword evidence="10" id="KW-0368">Histidine biosynthesis</keyword>
<organism evidence="15 16">
    <name type="scientific">Corynebacterium mycetoides</name>
    <dbReference type="NCBI Taxonomy" id="38302"/>
    <lineage>
        <taxon>Bacteria</taxon>
        <taxon>Bacillati</taxon>
        <taxon>Actinomycetota</taxon>
        <taxon>Actinomycetes</taxon>
        <taxon>Mycobacteriales</taxon>
        <taxon>Corynebacteriaceae</taxon>
        <taxon>Corynebacterium</taxon>
    </lineage>
</organism>
<feature type="binding site" evidence="14">
    <location>
        <position position="85"/>
    </location>
    <ligand>
        <name>Mg(2+)</name>
        <dbReference type="ChEBI" id="CHEBI:18420"/>
        <label>1</label>
        <note>catalytic</note>
    </ligand>
</feature>
<evidence type="ECO:0000256" key="14">
    <source>
        <dbReference type="PIRSR" id="PIRSR600760-2"/>
    </source>
</evidence>
<comment type="function">
    <text evidence="12">Catalyzes the dephosphorylation of histidinol-phosphate to histidinol, the direct precursor of histidine.</text>
</comment>
<feature type="binding site" evidence="14">
    <location>
        <position position="69"/>
    </location>
    <ligand>
        <name>Mg(2+)</name>
        <dbReference type="ChEBI" id="CHEBI:18420"/>
        <label>1</label>
        <note>catalytic</note>
    </ligand>
</feature>
<dbReference type="InterPro" id="IPR000760">
    <property type="entry name" value="Inositol_monophosphatase-like"/>
</dbReference>
<dbReference type="SUPFAM" id="SSF56655">
    <property type="entry name" value="Carbohydrate phosphatase"/>
    <property type="match status" value="1"/>
</dbReference>
<dbReference type="UniPathway" id="UPA00031">
    <property type="reaction ID" value="UER00013"/>
</dbReference>
<dbReference type="GO" id="GO:0004401">
    <property type="term" value="F:histidinol-phosphatase activity"/>
    <property type="evidence" value="ECO:0007669"/>
    <property type="project" value="UniProtKB-UniRule"/>
</dbReference>
<name>A0A1G9L7B9_9CORY</name>
<dbReference type="PANTHER" id="PTHR43200">
    <property type="entry name" value="PHOSPHATASE"/>
    <property type="match status" value="1"/>
</dbReference>
<evidence type="ECO:0000256" key="5">
    <source>
        <dbReference type="ARBA" id="ARBA00021697"/>
    </source>
</evidence>
<keyword evidence="16" id="KW-1185">Reference proteome</keyword>
<evidence type="ECO:0000256" key="12">
    <source>
        <dbReference type="ARBA" id="ARBA00053547"/>
    </source>
</evidence>
<sequence length="262" mass="27558">MSNYADDLALALKLADLADGITIERFEAADLNVESKPDMTPVSDADLAVEEALRAELSAARPADAVLGEEFGGEAVIEGRQWGIDPIDGTKNFVRGVPVWATLIALLVDGQPVVGVISAPALARRWYASADAGAWRTFSTGALKRLNVSKVSALSDASVSMSSLEGWQERGLRDNLIALTEKTWRLRGYGDFLSYCFVAEGAVDIALEPEVSLWDLAALAVLVSEAGGTFTSLSGEKGPHGGDAVATNGALHEAVLKEVTGA</sequence>
<dbReference type="EMBL" id="LT629700">
    <property type="protein sequence ID" value="SDL57832.1"/>
    <property type="molecule type" value="Genomic_DNA"/>
</dbReference>
<dbReference type="PANTHER" id="PTHR43200:SF6">
    <property type="entry name" value="3'(2'),5'-BISPHOSPHATE NUCLEOTIDASE"/>
    <property type="match status" value="1"/>
</dbReference>